<dbReference type="InterPro" id="IPR036013">
    <property type="entry name" value="Band_7/SPFH_dom_sf"/>
</dbReference>
<reference evidence="5 6" key="1">
    <citation type="submission" date="2022-08" db="EMBL/GenBank/DDBJ databases">
        <title>Bacterial and archaeal communities from various locations to study Microbial Dark Matter (Phase II).</title>
        <authorList>
            <person name="Stepanauskas R."/>
        </authorList>
    </citation>
    <scope>NUCLEOTIDE SEQUENCE [LARGE SCALE GENOMIC DNA]</scope>
    <source>
        <strain evidence="5 6">PD1</strain>
    </source>
</reference>
<protein>
    <submittedName>
        <fullName evidence="5">Regulator of protease activity HflC (Stomatin/prohibitin superfamily)</fullName>
    </submittedName>
</protein>
<evidence type="ECO:0000313" key="6">
    <source>
        <dbReference type="Proteomes" id="UP001204798"/>
    </source>
</evidence>
<dbReference type="Pfam" id="PF01145">
    <property type="entry name" value="Band_7"/>
    <property type="match status" value="1"/>
</dbReference>
<dbReference type="SUPFAM" id="SSF117892">
    <property type="entry name" value="Band 7/SPFH domain"/>
    <property type="match status" value="1"/>
</dbReference>
<dbReference type="InterPro" id="IPR043202">
    <property type="entry name" value="Band-7_stomatin-like"/>
</dbReference>
<accession>A0ABT2ENV7</accession>
<dbReference type="PANTHER" id="PTHR10264">
    <property type="entry name" value="BAND 7 PROTEIN-RELATED"/>
    <property type="match status" value="1"/>
</dbReference>
<dbReference type="Gene3D" id="6.10.250.2090">
    <property type="match status" value="1"/>
</dbReference>
<comment type="similarity">
    <text evidence="1">Belongs to the band 7/mec-2 family.</text>
</comment>
<feature type="transmembrane region" description="Helical" evidence="3">
    <location>
        <begin position="39"/>
        <end position="64"/>
    </location>
</feature>
<keyword evidence="2" id="KW-0175">Coiled coil</keyword>
<sequence>MSRATAVSEVGVQFAVWLLLTLLLLIFGFLLYSLGMTGFIGWGIYGLILVAVPLLVAASIRIAAEWERIAVLRLGKFVGMRGPGLFFIIPILETTPARVDLRVRTYDVPRQRSLSKDNVPVTVDAVVYFRVRKPDWAVLRVQDYDRATQLGAQSILRDMIGKFTLDQLLGERERLAQEIRKALDGMTNEWGIEVPMVEVREVIVDPQLEVAIAREAAAEREKRARVRLAEAEKLAAQLMLEAAQTYARDPIALQLRSMNMLYEMTLEGKSTVIFVPTETHLAMPMPVGVYGLIEKLSQLTKPEEPKTASSQS</sequence>
<dbReference type="GO" id="GO:0008233">
    <property type="term" value="F:peptidase activity"/>
    <property type="evidence" value="ECO:0007669"/>
    <property type="project" value="UniProtKB-KW"/>
</dbReference>
<evidence type="ECO:0000259" key="4">
    <source>
        <dbReference type="SMART" id="SM00244"/>
    </source>
</evidence>
<feature type="coiled-coil region" evidence="2">
    <location>
        <begin position="214"/>
        <end position="248"/>
    </location>
</feature>
<dbReference type="PANTHER" id="PTHR10264:SF19">
    <property type="entry name" value="AT06885P-RELATED"/>
    <property type="match status" value="1"/>
</dbReference>
<evidence type="ECO:0000256" key="2">
    <source>
        <dbReference type="SAM" id="Coils"/>
    </source>
</evidence>
<gene>
    <name evidence="5" type="ORF">M2350_000983</name>
</gene>
<feature type="transmembrane region" description="Helical" evidence="3">
    <location>
        <begin position="12"/>
        <end position="33"/>
    </location>
</feature>
<dbReference type="Gene3D" id="3.30.479.30">
    <property type="entry name" value="Band 7 domain"/>
    <property type="match status" value="1"/>
</dbReference>
<comment type="caution">
    <text evidence="5">The sequence shown here is derived from an EMBL/GenBank/DDBJ whole genome shotgun (WGS) entry which is preliminary data.</text>
</comment>
<dbReference type="PRINTS" id="PR00721">
    <property type="entry name" value="STOMATIN"/>
</dbReference>
<name>A0ABT2ENV7_9BACT</name>
<proteinExistence type="inferred from homology"/>
<dbReference type="InterPro" id="IPR001107">
    <property type="entry name" value="Band_7"/>
</dbReference>
<dbReference type="GO" id="GO:0006508">
    <property type="term" value="P:proteolysis"/>
    <property type="evidence" value="ECO:0007669"/>
    <property type="project" value="UniProtKB-KW"/>
</dbReference>
<dbReference type="SMART" id="SM00244">
    <property type="entry name" value="PHB"/>
    <property type="match status" value="1"/>
</dbReference>
<keyword evidence="5" id="KW-0645">Protease</keyword>
<keyword evidence="3" id="KW-1133">Transmembrane helix</keyword>
<keyword evidence="5" id="KW-0378">Hydrolase</keyword>
<organism evidence="5 6">
    <name type="scientific">Candidatus Fervidibacter sacchari</name>
    <dbReference type="NCBI Taxonomy" id="1448929"/>
    <lineage>
        <taxon>Bacteria</taxon>
        <taxon>Candidatus Fervidibacterota</taxon>
        <taxon>Candidatus Fervidibacter</taxon>
    </lineage>
</organism>
<keyword evidence="3" id="KW-0812">Transmembrane</keyword>
<keyword evidence="3" id="KW-0472">Membrane</keyword>
<dbReference type="EMBL" id="JANUCP010000002">
    <property type="protein sequence ID" value="MCS3918583.1"/>
    <property type="molecule type" value="Genomic_DNA"/>
</dbReference>
<evidence type="ECO:0000256" key="3">
    <source>
        <dbReference type="SAM" id="Phobius"/>
    </source>
</evidence>
<dbReference type="RefSeq" id="WP_259094563.1">
    <property type="nucleotide sequence ID" value="NZ_CP130454.1"/>
</dbReference>
<feature type="domain" description="Band 7" evidence="4">
    <location>
        <begin position="58"/>
        <end position="216"/>
    </location>
</feature>
<dbReference type="InterPro" id="IPR001972">
    <property type="entry name" value="Stomatin_HflK_fam"/>
</dbReference>
<dbReference type="Proteomes" id="UP001204798">
    <property type="component" value="Unassembled WGS sequence"/>
</dbReference>
<evidence type="ECO:0000313" key="5">
    <source>
        <dbReference type="EMBL" id="MCS3918583.1"/>
    </source>
</evidence>
<evidence type="ECO:0000256" key="1">
    <source>
        <dbReference type="ARBA" id="ARBA00008164"/>
    </source>
</evidence>
<keyword evidence="6" id="KW-1185">Reference proteome</keyword>